<keyword evidence="3 5" id="KW-0012">Acyltransferase</keyword>
<dbReference type="EMBL" id="JARRAG010000001">
    <property type="protein sequence ID" value="MDG3002789.1"/>
    <property type="molecule type" value="Genomic_DNA"/>
</dbReference>
<name>A0ABT6F5J7_9BACT</name>
<dbReference type="GO" id="GO:0016746">
    <property type="term" value="F:acyltransferase activity"/>
    <property type="evidence" value="ECO:0007669"/>
    <property type="project" value="UniProtKB-KW"/>
</dbReference>
<gene>
    <name evidence="5" type="ORF">PZE19_03220</name>
</gene>
<sequence length="260" mass="28462">MTAWVPIGLTAVLLLLPRLLGPGRRPSRPAEIGWSLMPLWWLARLYTRLVHGLRNEGWAPLPEHGPAILIANHTCCVDHLLLQSRCRRVLGFMIAREMYELPIVHRFCVRTGCIPVNRDGRDIQATRAALRALEEGRVVPIFPEGRITPESGRALGPVRSGAAFIAVRSGAVVVPAFISGTPPTIEIGPALWTPSDSRVVFGDPIDLSDFSRSQAADKDVLAQVCERFQNALRELQTRSLGRDVIAPDPSDEPAAVGPVE</sequence>
<evidence type="ECO:0000256" key="1">
    <source>
        <dbReference type="ARBA" id="ARBA00005189"/>
    </source>
</evidence>
<evidence type="ECO:0000259" key="4">
    <source>
        <dbReference type="SMART" id="SM00563"/>
    </source>
</evidence>
<reference evidence="5 6" key="1">
    <citation type="submission" date="2023-03" db="EMBL/GenBank/DDBJ databases">
        <title>Paludisphaera mucosa sp. nov. a novel planctomycete from northern fen.</title>
        <authorList>
            <person name="Ivanova A."/>
        </authorList>
    </citation>
    <scope>NUCLEOTIDE SEQUENCE [LARGE SCALE GENOMIC DNA]</scope>
    <source>
        <strain evidence="5 6">Pla2</strain>
    </source>
</reference>
<dbReference type="InterPro" id="IPR002123">
    <property type="entry name" value="Plipid/glycerol_acylTrfase"/>
</dbReference>
<protein>
    <submittedName>
        <fullName evidence="5">Lysophospholipid acyltransferase family protein</fullName>
    </submittedName>
</protein>
<dbReference type="Pfam" id="PF01553">
    <property type="entry name" value="Acyltransferase"/>
    <property type="match status" value="1"/>
</dbReference>
<feature type="domain" description="Phospholipid/glycerol acyltransferase" evidence="4">
    <location>
        <begin position="67"/>
        <end position="181"/>
    </location>
</feature>
<comment type="pathway">
    <text evidence="1">Lipid metabolism.</text>
</comment>
<evidence type="ECO:0000313" key="6">
    <source>
        <dbReference type="Proteomes" id="UP001216907"/>
    </source>
</evidence>
<dbReference type="SUPFAM" id="SSF69593">
    <property type="entry name" value="Glycerol-3-phosphate (1)-acyltransferase"/>
    <property type="match status" value="1"/>
</dbReference>
<keyword evidence="2" id="KW-0808">Transferase</keyword>
<dbReference type="RefSeq" id="WP_277859153.1">
    <property type="nucleotide sequence ID" value="NZ_JARRAG010000001.1"/>
</dbReference>
<dbReference type="PANTHER" id="PTHR10434:SF11">
    <property type="entry name" value="1-ACYL-SN-GLYCEROL-3-PHOSPHATE ACYLTRANSFERASE"/>
    <property type="match status" value="1"/>
</dbReference>
<accession>A0ABT6F5J7</accession>
<dbReference type="PANTHER" id="PTHR10434">
    <property type="entry name" value="1-ACYL-SN-GLYCEROL-3-PHOSPHATE ACYLTRANSFERASE"/>
    <property type="match status" value="1"/>
</dbReference>
<dbReference type="SMART" id="SM00563">
    <property type="entry name" value="PlsC"/>
    <property type="match status" value="1"/>
</dbReference>
<organism evidence="5 6">
    <name type="scientific">Paludisphaera mucosa</name>
    <dbReference type="NCBI Taxonomy" id="3030827"/>
    <lineage>
        <taxon>Bacteria</taxon>
        <taxon>Pseudomonadati</taxon>
        <taxon>Planctomycetota</taxon>
        <taxon>Planctomycetia</taxon>
        <taxon>Isosphaerales</taxon>
        <taxon>Isosphaeraceae</taxon>
        <taxon>Paludisphaera</taxon>
    </lineage>
</organism>
<comment type="caution">
    <text evidence="5">The sequence shown here is derived from an EMBL/GenBank/DDBJ whole genome shotgun (WGS) entry which is preliminary data.</text>
</comment>
<proteinExistence type="predicted"/>
<evidence type="ECO:0000256" key="3">
    <source>
        <dbReference type="ARBA" id="ARBA00023315"/>
    </source>
</evidence>
<dbReference type="CDD" id="cd07989">
    <property type="entry name" value="LPLAT_AGPAT-like"/>
    <property type="match status" value="1"/>
</dbReference>
<evidence type="ECO:0000313" key="5">
    <source>
        <dbReference type="EMBL" id="MDG3002789.1"/>
    </source>
</evidence>
<dbReference type="Proteomes" id="UP001216907">
    <property type="component" value="Unassembled WGS sequence"/>
</dbReference>
<keyword evidence="6" id="KW-1185">Reference proteome</keyword>
<evidence type="ECO:0000256" key="2">
    <source>
        <dbReference type="ARBA" id="ARBA00022679"/>
    </source>
</evidence>